<feature type="transmembrane region" description="Helical" evidence="3">
    <location>
        <begin position="7"/>
        <end position="27"/>
    </location>
</feature>
<dbReference type="InterPro" id="IPR000462">
    <property type="entry name" value="CDP-OH_P_trans"/>
</dbReference>
<dbReference type="InterPro" id="IPR048254">
    <property type="entry name" value="CDP_ALCOHOL_P_TRANSF_CS"/>
</dbReference>
<dbReference type="RefSeq" id="WP_115481884.1">
    <property type="nucleotide sequence ID" value="NZ_QRCT01000024.1"/>
</dbReference>
<dbReference type="GO" id="GO:0008654">
    <property type="term" value="P:phospholipid biosynthetic process"/>
    <property type="evidence" value="ECO:0007669"/>
    <property type="project" value="InterPro"/>
</dbReference>
<keyword evidence="1 2" id="KW-0808">Transferase</keyword>
<keyword evidence="3" id="KW-0812">Transmembrane</keyword>
<evidence type="ECO:0000313" key="4">
    <source>
        <dbReference type="EMBL" id="RDU23518.1"/>
    </source>
</evidence>
<dbReference type="OrthoDB" id="9796672at2"/>
<name>A0A371AVB4_9FIRM</name>
<evidence type="ECO:0000256" key="2">
    <source>
        <dbReference type="RuleBase" id="RU003750"/>
    </source>
</evidence>
<proteinExistence type="inferred from homology"/>
<protein>
    <submittedName>
        <fullName evidence="4">CDP-alcohol phosphatidyltransferase family protein</fullName>
    </submittedName>
</protein>
<feature type="transmembrane region" description="Helical" evidence="3">
    <location>
        <begin position="97"/>
        <end position="114"/>
    </location>
</feature>
<organism evidence="4 5">
    <name type="scientific">Anaerosacchariphilus polymeriproducens</name>
    <dbReference type="NCBI Taxonomy" id="1812858"/>
    <lineage>
        <taxon>Bacteria</taxon>
        <taxon>Bacillati</taxon>
        <taxon>Bacillota</taxon>
        <taxon>Clostridia</taxon>
        <taxon>Lachnospirales</taxon>
        <taxon>Lachnospiraceae</taxon>
        <taxon>Anaerosacchariphilus</taxon>
    </lineage>
</organism>
<gene>
    <name evidence="4" type="ORF">DWV06_09175</name>
</gene>
<keyword evidence="3" id="KW-1133">Transmembrane helix</keyword>
<evidence type="ECO:0000313" key="5">
    <source>
        <dbReference type="Proteomes" id="UP000255036"/>
    </source>
</evidence>
<keyword evidence="3" id="KW-0472">Membrane</keyword>
<feature type="transmembrane region" description="Helical" evidence="3">
    <location>
        <begin position="161"/>
        <end position="178"/>
    </location>
</feature>
<feature type="transmembrane region" description="Helical" evidence="3">
    <location>
        <begin position="126"/>
        <end position="149"/>
    </location>
</feature>
<dbReference type="EMBL" id="QRCT01000024">
    <property type="protein sequence ID" value="RDU23518.1"/>
    <property type="molecule type" value="Genomic_DNA"/>
</dbReference>
<dbReference type="Pfam" id="PF01066">
    <property type="entry name" value="CDP-OH_P_transf"/>
    <property type="match status" value="1"/>
</dbReference>
<evidence type="ECO:0000256" key="1">
    <source>
        <dbReference type="ARBA" id="ARBA00022679"/>
    </source>
</evidence>
<accession>A0A371AVB4</accession>
<evidence type="ECO:0000256" key="3">
    <source>
        <dbReference type="SAM" id="Phobius"/>
    </source>
</evidence>
<feature type="transmembrane region" description="Helical" evidence="3">
    <location>
        <begin position="73"/>
        <end position="91"/>
    </location>
</feature>
<dbReference type="GO" id="GO:0016020">
    <property type="term" value="C:membrane"/>
    <property type="evidence" value="ECO:0007669"/>
    <property type="project" value="InterPro"/>
</dbReference>
<dbReference type="AlphaFoldDB" id="A0A371AVB4"/>
<keyword evidence="5" id="KW-1185">Reference proteome</keyword>
<dbReference type="Proteomes" id="UP000255036">
    <property type="component" value="Unassembled WGS sequence"/>
</dbReference>
<comment type="caution">
    <text evidence="4">The sequence shown here is derived from an EMBL/GenBank/DDBJ whole genome shotgun (WGS) entry which is preliminary data.</text>
</comment>
<dbReference type="PROSITE" id="PS00379">
    <property type="entry name" value="CDP_ALCOHOL_P_TRANSF"/>
    <property type="match status" value="1"/>
</dbReference>
<reference evidence="4 5" key="1">
    <citation type="submission" date="2018-07" db="EMBL/GenBank/DDBJ databases">
        <title>Anaerosacharophilus polymeroproducens gen. nov. sp. nov., an anaerobic bacterium isolated from salt field.</title>
        <authorList>
            <person name="Kim W."/>
            <person name="Yang S.-H."/>
            <person name="Oh J."/>
            <person name="Lee J.-H."/>
            <person name="Kwon K.K."/>
        </authorList>
    </citation>
    <scope>NUCLEOTIDE SEQUENCE [LARGE SCALE GENOMIC DNA]</scope>
    <source>
        <strain evidence="4 5">MCWD5</strain>
    </source>
</reference>
<feature type="transmembrane region" description="Helical" evidence="3">
    <location>
        <begin position="33"/>
        <end position="52"/>
    </location>
</feature>
<dbReference type="Gene3D" id="1.20.120.1760">
    <property type="match status" value="1"/>
</dbReference>
<dbReference type="GO" id="GO:0016780">
    <property type="term" value="F:phosphotransferase activity, for other substituted phosphate groups"/>
    <property type="evidence" value="ECO:0007669"/>
    <property type="project" value="InterPro"/>
</dbReference>
<sequence length="193" mass="21580">MKKRVWIPNVLTLIRVLLVFGISFLMLSSEQSVNQGMSILLITGLTGMVYMTDFFDGRLARKWNICTAFGEKFDVAADLFYIVFLSLILIVQRRMPIFVLIVIIAEFVFFLGSSRKKEKKTAGKTFVFDNCGRITAIYYYSIPFVYYLIGQVENSEIQKELSAGAAILCILLSVAAVANRLKSIVSGGTSTVV</sequence>
<dbReference type="InterPro" id="IPR043130">
    <property type="entry name" value="CDP-OH_PTrfase_TM_dom"/>
</dbReference>
<comment type="similarity">
    <text evidence="2">Belongs to the CDP-alcohol phosphatidyltransferase class-I family.</text>
</comment>